<dbReference type="InterPro" id="IPR002347">
    <property type="entry name" value="SDR_fam"/>
</dbReference>
<keyword evidence="3" id="KW-0496">Mitochondrion</keyword>
<dbReference type="Proteomes" id="UP000637704">
    <property type="component" value="Unassembled WGS sequence"/>
</dbReference>
<dbReference type="AlphaFoldDB" id="A0A851Y9P7"/>
<protein>
    <submittedName>
        <fullName evidence="5">HSDL1 protein</fullName>
    </submittedName>
</protein>
<reference evidence="5" key="1">
    <citation type="submission" date="2019-09" db="EMBL/GenBank/DDBJ databases">
        <title>Bird 10,000 Genomes (B10K) Project - Family phase.</title>
        <authorList>
            <person name="Zhang G."/>
        </authorList>
    </citation>
    <scope>NUCLEOTIDE SEQUENCE</scope>
    <source>
        <strain evidence="5">B10K-DU-025-06</strain>
        <tissue evidence="5">Mixed tissue sample</tissue>
    </source>
</reference>
<organism evidence="5 6">
    <name type="scientific">Eolophus roseicapilla</name>
    <name type="common">Galah cockatoo</name>
    <name type="synonym">Cacatua roseicapilla</name>
    <dbReference type="NCBI Taxonomy" id="176039"/>
    <lineage>
        <taxon>Eukaryota</taxon>
        <taxon>Metazoa</taxon>
        <taxon>Chordata</taxon>
        <taxon>Craniata</taxon>
        <taxon>Vertebrata</taxon>
        <taxon>Euteleostomi</taxon>
        <taxon>Archelosauria</taxon>
        <taxon>Archosauria</taxon>
        <taxon>Dinosauria</taxon>
        <taxon>Saurischia</taxon>
        <taxon>Theropoda</taxon>
        <taxon>Coelurosauria</taxon>
        <taxon>Aves</taxon>
        <taxon>Neognathae</taxon>
        <taxon>Neoaves</taxon>
        <taxon>Telluraves</taxon>
        <taxon>Australaves</taxon>
        <taxon>Psittaciformes</taxon>
        <taxon>Cacatuidae</taxon>
        <taxon>Eolophus</taxon>
    </lineage>
</organism>
<evidence type="ECO:0000256" key="1">
    <source>
        <dbReference type="ARBA" id="ARBA00004173"/>
    </source>
</evidence>
<dbReference type="PANTHER" id="PTHR44889:SF1">
    <property type="entry name" value="INACTIVE HYDROXYSTEROID DEHYDROGENASE-LIKE PROTEIN 1"/>
    <property type="match status" value="1"/>
</dbReference>
<evidence type="ECO:0000313" key="5">
    <source>
        <dbReference type="EMBL" id="NXD74345.1"/>
    </source>
</evidence>
<keyword evidence="6" id="KW-1185">Reference proteome</keyword>
<dbReference type="EMBL" id="WBNI01005277">
    <property type="protein sequence ID" value="NXD74345.1"/>
    <property type="molecule type" value="Genomic_DNA"/>
</dbReference>
<evidence type="ECO:0000313" key="6">
    <source>
        <dbReference type="Proteomes" id="UP000637704"/>
    </source>
</evidence>
<dbReference type="InterPro" id="IPR036291">
    <property type="entry name" value="NAD(P)-bd_dom_sf"/>
</dbReference>
<comment type="caution">
    <text evidence="5">The sequence shown here is derived from an EMBL/GenBank/DDBJ whole genome shotgun (WGS) entry which is preliminary data.</text>
</comment>
<feature type="non-terminal residue" evidence="5">
    <location>
        <position position="1"/>
    </location>
</feature>
<dbReference type="Pfam" id="PF00106">
    <property type="entry name" value="adh_short"/>
    <property type="match status" value="1"/>
</dbReference>
<dbReference type="SUPFAM" id="SSF51735">
    <property type="entry name" value="NAD(P)-binding Rossmann-fold domains"/>
    <property type="match status" value="1"/>
</dbReference>
<comment type="subcellular location">
    <subcellularLocation>
        <location evidence="1">Mitochondrion</location>
    </subcellularLocation>
</comment>
<dbReference type="PANTHER" id="PTHR44889">
    <property type="entry name" value="INACTIVE HYDROXYSTEROID DEHYDROGENASE-LIKE PROTEIN 1"/>
    <property type="match status" value="1"/>
</dbReference>
<evidence type="ECO:0000256" key="4">
    <source>
        <dbReference type="ARBA" id="ARBA00038261"/>
    </source>
</evidence>
<evidence type="ECO:0000256" key="3">
    <source>
        <dbReference type="ARBA" id="ARBA00023128"/>
    </source>
</evidence>
<proteinExistence type="inferred from homology"/>
<feature type="non-terminal residue" evidence="5">
    <location>
        <position position="289"/>
    </location>
</feature>
<comment type="similarity">
    <text evidence="4">Belongs to the short-chain dehydrogenases/reductases (SDR) family. 17-beta-HSD 3 subfamily.</text>
</comment>
<dbReference type="InterPro" id="IPR052149">
    <property type="entry name" value="17-beta-HSD3-like"/>
</dbReference>
<dbReference type="Gene3D" id="3.40.50.720">
    <property type="entry name" value="NAD(P)-binding Rossmann-like Domain"/>
    <property type="match status" value="1"/>
</dbReference>
<name>A0A851Y9P7_EOLRO</name>
<accession>A0A851Y9P7</accession>
<evidence type="ECO:0000256" key="2">
    <source>
        <dbReference type="ARBA" id="ARBA00022857"/>
    </source>
</evidence>
<sequence>MAAVDRFHLLYREISRSCNFYIEALAIVGAWYTIRKCMSLAIDTYNMLRLHLIPKLGGEIDLVKRYGKWAVVTGKRLKQNIYLCVYNILCHTVKLGSIYCWVDFLSQAGACITSCCELLCMSSHLSEDMLWDMININIASANMMTRIVLPGMVEKKGAIVDVSSASYFHPTPMLTIYGASKVRWGVIFNVEHYECSSKGIFVQSLTPFVISKMTSCSGMASKRSFFFPSAEEYASHAVSTLGLSTRTTGYWKHAIKFTLGERLPEWIWAWFALYIFRITRKEALTCKVK</sequence>
<dbReference type="GO" id="GO:0005739">
    <property type="term" value="C:mitochondrion"/>
    <property type="evidence" value="ECO:0007669"/>
    <property type="project" value="UniProtKB-SubCell"/>
</dbReference>
<gene>
    <name evidence="5" type="primary">Hsdl1</name>
    <name evidence="5" type="ORF">EOLROS_R11509</name>
</gene>
<keyword evidence="2" id="KW-0521">NADP</keyword>